<feature type="signal peptide" evidence="1">
    <location>
        <begin position="1"/>
        <end position="20"/>
    </location>
</feature>
<accession>A0ABR2UI86</accession>
<sequence length="214" mass="23374">MYFERIAAVALLAAPSAVLGAPPVERDADHHKFKFEDYSGKLDANGNKVSKRDEDSLFKRNSDYVSSCGSEWVSIADFTNSRYWLGYNSAVDAFCTHITTDYDGEAAVVGPKAYAGTTIRTNDIGDQIGLSGGNKPTDSKTQILPGHIEFEIHNKQDTGDHTPDLANCKLYLKKMTDPNANGSNCYGKNNKDTKGGTWQIGDDKISYHALPGKN</sequence>
<feature type="chain" id="PRO_5046773649" evidence="1">
    <location>
        <begin position="21"/>
        <end position="214"/>
    </location>
</feature>
<organism evidence="2 3">
    <name type="scientific">Seiridium unicorne</name>
    <dbReference type="NCBI Taxonomy" id="138068"/>
    <lineage>
        <taxon>Eukaryota</taxon>
        <taxon>Fungi</taxon>
        <taxon>Dikarya</taxon>
        <taxon>Ascomycota</taxon>
        <taxon>Pezizomycotina</taxon>
        <taxon>Sordariomycetes</taxon>
        <taxon>Xylariomycetidae</taxon>
        <taxon>Amphisphaeriales</taxon>
        <taxon>Sporocadaceae</taxon>
        <taxon>Seiridium</taxon>
    </lineage>
</organism>
<dbReference type="Proteomes" id="UP001408356">
    <property type="component" value="Unassembled WGS sequence"/>
</dbReference>
<protein>
    <submittedName>
        <fullName evidence="2">Uncharacterized protein</fullName>
    </submittedName>
</protein>
<evidence type="ECO:0000313" key="2">
    <source>
        <dbReference type="EMBL" id="KAK9414180.1"/>
    </source>
</evidence>
<reference evidence="2 3" key="1">
    <citation type="journal article" date="2024" name="J. Plant Pathol.">
        <title>Sequence and assembly of the genome of Seiridium unicorne, isolate CBS 538.82, causal agent of cypress canker disease.</title>
        <authorList>
            <person name="Scali E."/>
            <person name="Rocca G.D."/>
            <person name="Danti R."/>
            <person name="Garbelotto M."/>
            <person name="Barberini S."/>
            <person name="Baroncelli R."/>
            <person name="Emiliani G."/>
        </authorList>
    </citation>
    <scope>NUCLEOTIDE SEQUENCE [LARGE SCALE GENOMIC DNA]</scope>
    <source>
        <strain evidence="2 3">BM-138-508</strain>
    </source>
</reference>
<comment type="caution">
    <text evidence="2">The sequence shown here is derived from an EMBL/GenBank/DDBJ whole genome shotgun (WGS) entry which is preliminary data.</text>
</comment>
<gene>
    <name evidence="2" type="ORF">SUNI508_02279</name>
</gene>
<dbReference type="EMBL" id="JARVKF010000429">
    <property type="protein sequence ID" value="KAK9414180.1"/>
    <property type="molecule type" value="Genomic_DNA"/>
</dbReference>
<keyword evidence="3" id="KW-1185">Reference proteome</keyword>
<name>A0ABR2UI86_9PEZI</name>
<keyword evidence="1" id="KW-0732">Signal</keyword>
<proteinExistence type="predicted"/>
<evidence type="ECO:0000256" key="1">
    <source>
        <dbReference type="SAM" id="SignalP"/>
    </source>
</evidence>
<evidence type="ECO:0000313" key="3">
    <source>
        <dbReference type="Proteomes" id="UP001408356"/>
    </source>
</evidence>